<sequence length="200" mass="22614">MDQACRMADNAVDTVLRDWVLHRNAYAASLNCSQELVRDYARIAEAWEDTMHNLLQQFRTLFGDAPRVVPFPAYWTEYPVFPDDDKRLDVNFDAEAETLRALQAEHDTVMRRIDAVRDAVHTQKTRELQALEEYIRTLEGRAALAAGVPEEDIMSDDSEACDDDDAEGSPGVPFGEPLTTDEEEDDAVFEEEGPYAPEKA</sequence>
<evidence type="ECO:0000313" key="3">
    <source>
        <dbReference type="EMBL" id="GFM38232.1"/>
    </source>
</evidence>
<gene>
    <name evidence="3" type="ORF">DSM19430T_29160</name>
</gene>
<reference evidence="3 4" key="1">
    <citation type="submission" date="2020-05" db="EMBL/GenBank/DDBJ databases">
        <title>Draft genome sequence of Desulfovibrio psychrotolerans JS1T.</title>
        <authorList>
            <person name="Ueno A."/>
            <person name="Tamazawa S."/>
            <person name="Tamamura S."/>
            <person name="Murakami T."/>
            <person name="Kiyama T."/>
            <person name="Inomata H."/>
            <person name="Amano Y."/>
            <person name="Miyakawa K."/>
            <person name="Tamaki H."/>
            <person name="Naganuma T."/>
            <person name="Kaneko K."/>
        </authorList>
    </citation>
    <scope>NUCLEOTIDE SEQUENCE [LARGE SCALE GENOMIC DNA]</scope>
    <source>
        <strain evidence="3 4">JS1</strain>
    </source>
</reference>
<feature type="coiled-coil region" evidence="1">
    <location>
        <begin position="99"/>
        <end position="141"/>
    </location>
</feature>
<feature type="region of interest" description="Disordered" evidence="2">
    <location>
        <begin position="147"/>
        <end position="200"/>
    </location>
</feature>
<comment type="caution">
    <text evidence="3">The sequence shown here is derived from an EMBL/GenBank/DDBJ whole genome shotgun (WGS) entry which is preliminary data.</text>
</comment>
<feature type="compositionally biased region" description="Acidic residues" evidence="2">
    <location>
        <begin position="179"/>
        <end position="193"/>
    </location>
</feature>
<keyword evidence="1" id="KW-0175">Coiled coil</keyword>
<name>A0A7J0BYI5_9BACT</name>
<proteinExistence type="predicted"/>
<protein>
    <submittedName>
        <fullName evidence="3">Uncharacterized protein</fullName>
    </submittedName>
</protein>
<dbReference type="Proteomes" id="UP000503820">
    <property type="component" value="Unassembled WGS sequence"/>
</dbReference>
<dbReference type="AlphaFoldDB" id="A0A7J0BYI5"/>
<organism evidence="3 4">
    <name type="scientific">Desulfovibrio psychrotolerans</name>
    <dbReference type="NCBI Taxonomy" id="415242"/>
    <lineage>
        <taxon>Bacteria</taxon>
        <taxon>Pseudomonadati</taxon>
        <taxon>Thermodesulfobacteriota</taxon>
        <taxon>Desulfovibrionia</taxon>
        <taxon>Desulfovibrionales</taxon>
        <taxon>Desulfovibrionaceae</taxon>
        <taxon>Desulfovibrio</taxon>
    </lineage>
</organism>
<evidence type="ECO:0000313" key="4">
    <source>
        <dbReference type="Proteomes" id="UP000503820"/>
    </source>
</evidence>
<evidence type="ECO:0000256" key="2">
    <source>
        <dbReference type="SAM" id="MobiDB-lite"/>
    </source>
</evidence>
<keyword evidence="4" id="KW-1185">Reference proteome</keyword>
<accession>A0A7J0BYI5</accession>
<evidence type="ECO:0000256" key="1">
    <source>
        <dbReference type="SAM" id="Coils"/>
    </source>
</evidence>
<dbReference type="EMBL" id="BLVP01000036">
    <property type="protein sequence ID" value="GFM38232.1"/>
    <property type="molecule type" value="Genomic_DNA"/>
</dbReference>
<feature type="compositionally biased region" description="Acidic residues" evidence="2">
    <location>
        <begin position="149"/>
        <end position="167"/>
    </location>
</feature>